<dbReference type="InterPro" id="IPR010583">
    <property type="entry name" value="MipA"/>
</dbReference>
<evidence type="ECO:0000313" key="7">
    <source>
        <dbReference type="EMBL" id="AKZ65530.1"/>
    </source>
</evidence>
<dbReference type="Proteomes" id="UP000063429">
    <property type="component" value="Chromosome"/>
</dbReference>
<evidence type="ECO:0000313" key="8">
    <source>
        <dbReference type="Proteomes" id="UP000063429"/>
    </source>
</evidence>
<evidence type="ECO:0000256" key="1">
    <source>
        <dbReference type="ARBA" id="ARBA00004442"/>
    </source>
</evidence>
<evidence type="ECO:0000256" key="2">
    <source>
        <dbReference type="ARBA" id="ARBA00005722"/>
    </source>
</evidence>
<keyword evidence="4" id="KW-0472">Membrane</keyword>
<keyword evidence="5" id="KW-0998">Cell outer membrane</keyword>
<dbReference type="PANTHER" id="PTHR38776:SF1">
    <property type="entry name" value="MLTA-INTERACTING PROTEIN-RELATED"/>
    <property type="match status" value="1"/>
</dbReference>
<evidence type="ECO:0000256" key="5">
    <source>
        <dbReference type="ARBA" id="ARBA00023237"/>
    </source>
</evidence>
<dbReference type="PANTHER" id="PTHR38776">
    <property type="entry name" value="MLTA-INTERACTING PROTEIN-RELATED"/>
    <property type="match status" value="1"/>
</dbReference>
<name>A0ABN4I3D5_9BURK</name>
<reference evidence="7" key="2">
    <citation type="journal article" date="2015" name="Genome Announc.">
        <title>Expanding the biotechnology potential of lactobacilli through comparative genomics of 213 strains and associated genera.</title>
        <authorList>
            <person name="Sun Z."/>
            <person name="Harris H.M."/>
            <person name="McCann A."/>
            <person name="Guo C."/>
            <person name="Argimon S."/>
            <person name="Zhang W."/>
            <person name="Yang X."/>
            <person name="Jeffery I.B."/>
            <person name="Cooney J.C."/>
            <person name="Kagawa T.F."/>
            <person name="Liu W."/>
            <person name="Song Y."/>
            <person name="Salvetti E."/>
            <person name="Wrobel A."/>
            <person name="Rasinkangas P."/>
            <person name="Parkhill J."/>
            <person name="Rea M.C."/>
            <person name="O'Sullivan O."/>
            <person name="Ritari J."/>
            <person name="Douillard F.P."/>
            <person name="Paul Ross R."/>
            <person name="Yang R."/>
            <person name="Briner A.E."/>
            <person name="Felis G.E."/>
            <person name="de Vos W.M."/>
            <person name="Barrangou R."/>
            <person name="Klaenhammer T.R."/>
            <person name="Caufield P.W."/>
            <person name="Cui Y."/>
            <person name="Zhang H."/>
            <person name="O'Toole P.W."/>
        </authorList>
    </citation>
    <scope>NUCLEOTIDE SEQUENCE</scope>
    <source>
        <strain evidence="7">N3</strain>
    </source>
</reference>
<evidence type="ECO:0008006" key="9">
    <source>
        <dbReference type="Google" id="ProtNLM"/>
    </source>
</evidence>
<comment type="subcellular location">
    <subcellularLocation>
        <location evidence="1">Cell outer membrane</location>
    </subcellularLocation>
</comment>
<keyword evidence="8" id="KW-1185">Reference proteome</keyword>
<keyword evidence="3" id="KW-0732">Signal</keyword>
<dbReference type="EMBL" id="CP011409">
    <property type="protein sequence ID" value="AKZ65232.1"/>
    <property type="molecule type" value="Genomic_DNA"/>
</dbReference>
<protein>
    <recommendedName>
        <fullName evidence="9">Outer membrane scaffolding protein for murein synthesis (MipA/OmpV family)</fullName>
    </recommendedName>
</protein>
<gene>
    <name evidence="6" type="ORF">F506_08070</name>
    <name evidence="7" type="ORF">F506_19720</name>
</gene>
<organism evidence="7 8">
    <name type="scientific">Herbaspirillum hiltneri N3</name>
    <dbReference type="NCBI Taxonomy" id="1262470"/>
    <lineage>
        <taxon>Bacteria</taxon>
        <taxon>Pseudomonadati</taxon>
        <taxon>Pseudomonadota</taxon>
        <taxon>Betaproteobacteria</taxon>
        <taxon>Burkholderiales</taxon>
        <taxon>Oxalobacteraceae</taxon>
        <taxon>Herbaspirillum</taxon>
    </lineage>
</organism>
<reference evidence="8" key="1">
    <citation type="journal article" date="2015" name="Genome Announc.">
        <title>Complete Genome Sequence of Herbaspirillum hiltneri N3 (DSM 17495), Isolated from Surface-Sterilized Wheat Roots.</title>
        <authorList>
            <person name="Guizelini D."/>
            <person name="Saizaki P.M."/>
            <person name="Coimbra N.A."/>
            <person name="Weiss V.A."/>
            <person name="Faoro H."/>
            <person name="Sfeir M.Z."/>
            <person name="Baura V.A."/>
            <person name="Monteiro R.A."/>
            <person name="Chubatsu L.S."/>
            <person name="Souza E.M."/>
            <person name="Cruz L.M."/>
            <person name="Pedrosa F.O."/>
            <person name="Raittz R.T."/>
            <person name="Marchaukoski J.N."/>
            <person name="Steffens M.B."/>
        </authorList>
    </citation>
    <scope>NUCLEOTIDE SEQUENCE [LARGE SCALE GENOMIC DNA]</scope>
    <source>
        <strain evidence="8">N3</strain>
    </source>
</reference>
<proteinExistence type="inferred from homology"/>
<sequence length="251" mass="26694">MAAIPLPASAQQAAADSETKITLGLGAAYMPRYAGSDEYKAVALPVISVVTPWGGFIDAGEGIGYRHSFGDQFIASAALGYDPGRKDSNQSFKPGSDKLRGMGEVKGAALLNLSLGYRLTQSLTLSVGASQPLSNRDRGRTYYAKADATVMTMPRDKLAVAGSAHFGSNDYNQSYFGVTANQSATSGYTKYTPGSGLYAVKAAITWTHRFDDNWSLLAATEATRYMKKAGDSPIVKARTNYGTMAAVNYTF</sequence>
<accession>A0ABN4I3D5</accession>
<dbReference type="Pfam" id="PF06629">
    <property type="entry name" value="MipA"/>
    <property type="match status" value="1"/>
</dbReference>
<comment type="similarity">
    <text evidence="2">Belongs to the MipA/OmpV family.</text>
</comment>
<evidence type="ECO:0000313" key="6">
    <source>
        <dbReference type="EMBL" id="AKZ65232.1"/>
    </source>
</evidence>
<evidence type="ECO:0000256" key="4">
    <source>
        <dbReference type="ARBA" id="ARBA00023136"/>
    </source>
</evidence>
<dbReference type="EMBL" id="CP011409">
    <property type="protein sequence ID" value="AKZ65530.1"/>
    <property type="molecule type" value="Genomic_DNA"/>
</dbReference>
<evidence type="ECO:0000256" key="3">
    <source>
        <dbReference type="ARBA" id="ARBA00022729"/>
    </source>
</evidence>